<dbReference type="Pfam" id="PF00003">
    <property type="entry name" value="7tm_3"/>
    <property type="match status" value="1"/>
</dbReference>
<dbReference type="InterPro" id="IPR017979">
    <property type="entry name" value="GPCR_3_CS"/>
</dbReference>
<evidence type="ECO:0000256" key="15">
    <source>
        <dbReference type="SAM" id="Phobius"/>
    </source>
</evidence>
<evidence type="ECO:0000256" key="3">
    <source>
        <dbReference type="ARBA" id="ARBA00022475"/>
    </source>
</evidence>
<evidence type="ECO:0000256" key="4">
    <source>
        <dbReference type="ARBA" id="ARBA00022692"/>
    </source>
</evidence>
<keyword evidence="8 15" id="KW-0472">Membrane</keyword>
<evidence type="ECO:0000313" key="17">
    <source>
        <dbReference type="EMBL" id="KAF2883810.1"/>
    </source>
</evidence>
<evidence type="ECO:0000256" key="11">
    <source>
        <dbReference type="ARBA" id="ARBA00023180"/>
    </source>
</evidence>
<feature type="domain" description="G-protein coupled receptors family 3 profile" evidence="16">
    <location>
        <begin position="609"/>
        <end position="873"/>
    </location>
</feature>
<evidence type="ECO:0000256" key="8">
    <source>
        <dbReference type="ARBA" id="ARBA00023136"/>
    </source>
</evidence>
<comment type="caution">
    <text evidence="17">The sequence shown here is derived from an EMBL/GenBank/DDBJ whole genome shotgun (WGS) entry which is preliminary data.</text>
</comment>
<dbReference type="Gene3D" id="3.40.50.2300">
    <property type="match status" value="2"/>
</dbReference>
<sequence>MDEELSNVNVWDEQDNAPSYYPEEEEGCGGTVVDKGMNALLPLLLLLLAGGAKLDQKAVSVPGDIVLGGLFPVHVKGERSPCGFQIYHRGVQRLEAMMYAVDLINNNSDILPNVTLGVHILDTCSRDTYALNQSLQFVRASLNNMDTADLECMDHSIPRPRHNYSGPVFGVVGGSYSSVSLQVANLLGLFHIPQISPASTAKALSDKTRFEYFARTVPPDTFQSSALVDIVKNVNWSYVSTIYSEGSYGEYGIEVFHREAQERNVCIATAEKVPSAANDREFDNIISKLRKKVNARGVILFTRAEDARRILQAAKRAKATNEFYWVASDGWGKQQKLVENLEDIAEGAITVELQSENIPGFDQYMMSLNPNTNKRNPWFQQYWEDTFDCILPDNLPLEVNTTFNVCNSELKLSQKAGYEQESKVQFVVDAVFAFALALHNLYVDLCKGYNRKGICPAMRLYDGGDFYKYYLLNVSFKDPAGSPVQFDQRGDGLARYDILNYQKLTNASGYHYRVVGKWFGSLKLNSDILVWNNNSTSPPTSACSLPCEPGMIKKQQGDTCCWICDKCEDYEYVYDEFTCKDCGFGNWPYPDKLSCYPLELQYMRWNTAFALVPAAFSCLGITATLLVISLFIKHNDTPLVRASGRELSYMLLFGILLCYLNTFVLLARPTTETCILQRFGVGVGFSIIYGALLTKTNRISRIFDSASKSAQRPSYISPKSQVIITCSLIAVQIILTLVWMIVERPGTRFYYPNRQQVILKCKIQDMSFLFSQLYNMVLITICTVYAVKTRKIPENFNESKFIGFTMYTTCVIWLAFIPIYFGTGNSYEIQITTLCVAISMNATVALVCLYSPKVYIIVLHPDKNVRKLTMNSAAYRRYNSGPSSTYTASSTHKGCEASEAIPMHNVAPNTPSRSSCTAGTGHGSHSSVEPAVEPSENVALL</sequence>
<keyword evidence="12" id="KW-0807">Transducer</keyword>
<evidence type="ECO:0000256" key="7">
    <source>
        <dbReference type="ARBA" id="ARBA00023040"/>
    </source>
</evidence>
<dbReference type="InterPro" id="IPR017978">
    <property type="entry name" value="GPCR_3_C"/>
</dbReference>
<protein>
    <recommendedName>
        <fullName evidence="16">G-protein coupled receptors family 3 profile domain-containing protein</fullName>
    </recommendedName>
</protein>
<dbReference type="InterPro" id="IPR000337">
    <property type="entry name" value="GPCR_3"/>
</dbReference>
<evidence type="ECO:0000313" key="18">
    <source>
        <dbReference type="Proteomes" id="UP000801492"/>
    </source>
</evidence>
<evidence type="ECO:0000256" key="14">
    <source>
        <dbReference type="SAM" id="MobiDB-lite"/>
    </source>
</evidence>
<feature type="transmembrane region" description="Helical" evidence="15">
    <location>
        <begin position="827"/>
        <end position="850"/>
    </location>
</feature>
<keyword evidence="5" id="KW-0732">Signal</keyword>
<accession>A0A8K0CH96</accession>
<keyword evidence="4 15" id="KW-0812">Transmembrane</keyword>
<keyword evidence="6 15" id="KW-1133">Transmembrane helix</keyword>
<name>A0A8K0CH96_IGNLU</name>
<dbReference type="PROSITE" id="PS00981">
    <property type="entry name" value="G_PROTEIN_RECEP_F3_3"/>
    <property type="match status" value="1"/>
</dbReference>
<feature type="region of interest" description="Disordered" evidence="14">
    <location>
        <begin position="909"/>
        <end position="941"/>
    </location>
</feature>
<dbReference type="Pfam" id="PF07562">
    <property type="entry name" value="NCD3G"/>
    <property type="match status" value="1"/>
</dbReference>
<keyword evidence="7" id="KW-0297">G-protein coupled receptor</keyword>
<evidence type="ECO:0000259" key="16">
    <source>
        <dbReference type="PROSITE" id="PS50259"/>
    </source>
</evidence>
<evidence type="ECO:0000256" key="10">
    <source>
        <dbReference type="ARBA" id="ARBA00023170"/>
    </source>
</evidence>
<dbReference type="Gene3D" id="2.10.50.30">
    <property type="entry name" value="GPCR, family 3, nine cysteines domain"/>
    <property type="match status" value="1"/>
</dbReference>
<dbReference type="FunFam" id="2.10.50.30:FF:000001">
    <property type="entry name" value="metabotropic glutamate receptor 1"/>
    <property type="match status" value="1"/>
</dbReference>
<dbReference type="InterPro" id="IPR011500">
    <property type="entry name" value="GPCR_3_9-Cys_dom"/>
</dbReference>
<dbReference type="InterPro" id="IPR050726">
    <property type="entry name" value="mGluR"/>
</dbReference>
<keyword evidence="11" id="KW-0325">Glycoprotein</keyword>
<organism evidence="17 18">
    <name type="scientific">Ignelater luminosus</name>
    <name type="common">Cucubano</name>
    <name type="synonym">Pyrophorus luminosus</name>
    <dbReference type="NCBI Taxonomy" id="2038154"/>
    <lineage>
        <taxon>Eukaryota</taxon>
        <taxon>Metazoa</taxon>
        <taxon>Ecdysozoa</taxon>
        <taxon>Arthropoda</taxon>
        <taxon>Hexapoda</taxon>
        <taxon>Insecta</taxon>
        <taxon>Pterygota</taxon>
        <taxon>Neoptera</taxon>
        <taxon>Endopterygota</taxon>
        <taxon>Coleoptera</taxon>
        <taxon>Polyphaga</taxon>
        <taxon>Elateriformia</taxon>
        <taxon>Elateroidea</taxon>
        <taxon>Elateridae</taxon>
        <taxon>Agrypninae</taxon>
        <taxon>Pyrophorini</taxon>
        <taxon>Ignelater</taxon>
    </lineage>
</organism>
<dbReference type="OrthoDB" id="425344at2759"/>
<dbReference type="PRINTS" id="PR00593">
    <property type="entry name" value="MTABOTROPICR"/>
</dbReference>
<dbReference type="InterPro" id="IPR028082">
    <property type="entry name" value="Peripla_BP_I"/>
</dbReference>
<evidence type="ECO:0000256" key="12">
    <source>
        <dbReference type="ARBA" id="ARBA00023224"/>
    </source>
</evidence>
<feature type="transmembrane region" description="Helical" evidence="15">
    <location>
        <begin position="768"/>
        <end position="787"/>
    </location>
</feature>
<feature type="transmembrane region" description="Helical" evidence="15">
    <location>
        <begin position="675"/>
        <end position="693"/>
    </location>
</feature>
<dbReference type="PROSITE" id="PS50259">
    <property type="entry name" value="G_PROTEIN_RECEP_F3_4"/>
    <property type="match status" value="1"/>
</dbReference>
<evidence type="ECO:0000256" key="6">
    <source>
        <dbReference type="ARBA" id="ARBA00022989"/>
    </source>
</evidence>
<dbReference type="EMBL" id="VTPC01090290">
    <property type="protein sequence ID" value="KAF2883810.1"/>
    <property type="molecule type" value="Genomic_DNA"/>
</dbReference>
<keyword evidence="10" id="KW-0675">Receptor</keyword>
<feature type="transmembrane region" description="Helical" evidence="15">
    <location>
        <begin position="722"/>
        <end position="742"/>
    </location>
</feature>
<keyword evidence="3" id="KW-1003">Cell membrane</keyword>
<comment type="function">
    <text evidence="13">G-protein coupled receptor for glutamate. Ligand binding causes a conformation change that triggers signaling via guanine nucleotide-binding proteins (G proteins) and modulates the activity of down-stream effectors.</text>
</comment>
<dbReference type="PRINTS" id="PR00248">
    <property type="entry name" value="GPCRMGR"/>
</dbReference>
<feature type="transmembrane region" description="Helical" evidence="15">
    <location>
        <begin position="799"/>
        <end position="821"/>
    </location>
</feature>
<dbReference type="PROSITE" id="PS00979">
    <property type="entry name" value="G_PROTEIN_RECEP_F3_1"/>
    <property type="match status" value="1"/>
</dbReference>
<dbReference type="AlphaFoldDB" id="A0A8K0CH96"/>
<dbReference type="InterPro" id="IPR001828">
    <property type="entry name" value="ANF_lig-bd_rcpt"/>
</dbReference>
<evidence type="ECO:0000256" key="2">
    <source>
        <dbReference type="ARBA" id="ARBA00007242"/>
    </source>
</evidence>
<dbReference type="SUPFAM" id="SSF53822">
    <property type="entry name" value="Periplasmic binding protein-like I"/>
    <property type="match status" value="1"/>
</dbReference>
<evidence type="ECO:0000256" key="13">
    <source>
        <dbReference type="ARBA" id="ARBA00054813"/>
    </source>
</evidence>
<comment type="similarity">
    <text evidence="2">Belongs to the G-protein coupled receptor 3 family.</text>
</comment>
<dbReference type="GO" id="GO:0005886">
    <property type="term" value="C:plasma membrane"/>
    <property type="evidence" value="ECO:0007669"/>
    <property type="project" value="UniProtKB-SubCell"/>
</dbReference>
<feature type="transmembrane region" description="Helical" evidence="15">
    <location>
        <begin position="605"/>
        <end position="628"/>
    </location>
</feature>
<keyword evidence="9" id="KW-1015">Disulfide bond</keyword>
<dbReference type="GO" id="GO:0004930">
    <property type="term" value="F:G protein-coupled receptor activity"/>
    <property type="evidence" value="ECO:0007669"/>
    <property type="project" value="UniProtKB-KW"/>
</dbReference>
<dbReference type="FunFam" id="3.40.50.2300:FF:000009">
    <property type="entry name" value="Glutamate receptor, metabotropic 4"/>
    <property type="match status" value="1"/>
</dbReference>
<dbReference type="InterPro" id="IPR000162">
    <property type="entry name" value="GPCR_3_mtglu_rcpt"/>
</dbReference>
<dbReference type="Pfam" id="PF01094">
    <property type="entry name" value="ANF_receptor"/>
    <property type="match status" value="1"/>
</dbReference>
<dbReference type="PROSITE" id="PS00980">
    <property type="entry name" value="G_PROTEIN_RECEP_F3_2"/>
    <property type="match status" value="1"/>
</dbReference>
<proteinExistence type="inferred from homology"/>
<keyword evidence="18" id="KW-1185">Reference proteome</keyword>
<dbReference type="InterPro" id="IPR038550">
    <property type="entry name" value="GPCR_3_9-Cys_sf"/>
</dbReference>
<comment type="subcellular location">
    <subcellularLocation>
        <location evidence="1">Cell membrane</location>
        <topology evidence="1">Multi-pass membrane protein</topology>
    </subcellularLocation>
</comment>
<dbReference type="Proteomes" id="UP000801492">
    <property type="component" value="Unassembled WGS sequence"/>
</dbReference>
<evidence type="ECO:0000256" key="9">
    <source>
        <dbReference type="ARBA" id="ARBA00023157"/>
    </source>
</evidence>
<gene>
    <name evidence="17" type="ORF">ILUMI_22396</name>
</gene>
<dbReference type="PANTHER" id="PTHR24060">
    <property type="entry name" value="METABOTROPIC GLUTAMATE RECEPTOR"/>
    <property type="match status" value="1"/>
</dbReference>
<dbReference type="CDD" id="cd15934">
    <property type="entry name" value="7tmC_mGluRs_group2_3"/>
    <property type="match status" value="1"/>
</dbReference>
<feature type="compositionally biased region" description="Polar residues" evidence="14">
    <location>
        <begin position="909"/>
        <end position="927"/>
    </location>
</feature>
<feature type="transmembrane region" description="Helical" evidence="15">
    <location>
        <begin position="649"/>
        <end position="669"/>
    </location>
</feature>
<evidence type="ECO:0000256" key="5">
    <source>
        <dbReference type="ARBA" id="ARBA00022729"/>
    </source>
</evidence>
<reference evidence="17" key="1">
    <citation type="submission" date="2019-08" db="EMBL/GenBank/DDBJ databases">
        <title>The genome of the North American firefly Photinus pyralis.</title>
        <authorList>
            <consortium name="Photinus pyralis genome working group"/>
            <person name="Fallon T.R."/>
            <person name="Sander Lower S.E."/>
            <person name="Weng J.-K."/>
        </authorList>
    </citation>
    <scope>NUCLEOTIDE SEQUENCE</scope>
    <source>
        <strain evidence="17">TRF0915ILg1</strain>
        <tissue evidence="17">Whole body</tissue>
    </source>
</reference>
<evidence type="ECO:0000256" key="1">
    <source>
        <dbReference type="ARBA" id="ARBA00004651"/>
    </source>
</evidence>